<feature type="region of interest" description="Disordered" evidence="1">
    <location>
        <begin position="1"/>
        <end position="22"/>
    </location>
</feature>
<gene>
    <name evidence="2" type="primary">79</name>
    <name evidence="2" type="ORF">SEA_MUFASA8_79</name>
</gene>
<dbReference type="KEGG" id="vg:55814531"/>
<dbReference type="GeneID" id="55814531"/>
<dbReference type="EMBL" id="MN586027">
    <property type="protein sequence ID" value="QGJ93527.1"/>
    <property type="molecule type" value="Genomic_DNA"/>
</dbReference>
<dbReference type="RefSeq" id="YP_009885159.1">
    <property type="nucleotide sequence ID" value="NC_049478.1"/>
</dbReference>
<organism evidence="2 3">
    <name type="scientific">Arthrobacter phage Mufasa8</name>
    <dbReference type="NCBI Taxonomy" id="2656526"/>
    <lineage>
        <taxon>Viruses</taxon>
        <taxon>Duplodnaviria</taxon>
        <taxon>Heunggongvirae</taxon>
        <taxon>Uroviricota</taxon>
        <taxon>Caudoviricetes</taxon>
        <taxon>Mufasoctovirus</taxon>
        <taxon>Mufasoctovirus mufasa8</taxon>
    </lineage>
</organism>
<name>A0A649VMA2_9CAUD</name>
<dbReference type="Proteomes" id="UP000427282">
    <property type="component" value="Segment"/>
</dbReference>
<proteinExistence type="predicted"/>
<evidence type="ECO:0000313" key="3">
    <source>
        <dbReference type="Proteomes" id="UP000427282"/>
    </source>
</evidence>
<evidence type="ECO:0000256" key="1">
    <source>
        <dbReference type="SAM" id="MobiDB-lite"/>
    </source>
</evidence>
<sequence length="108" mass="11675">MTATAPEPSSPAPAPQTTGQPLFKMTWSKRGYIKNGGKLEPHEGRLADLKDMPSPAPNVIGTYAAVADMANRLNDAQTNSGYLDWLYSPDPVDAKPYHPHLTKKADNA</sequence>
<evidence type="ECO:0000313" key="2">
    <source>
        <dbReference type="EMBL" id="QGJ93527.1"/>
    </source>
</evidence>
<reference evidence="2 3" key="1">
    <citation type="submission" date="2019-10" db="EMBL/GenBank/DDBJ databases">
        <authorList>
            <person name="Garlena R.A."/>
            <person name="Russell D.A."/>
            <person name="Pope W.H."/>
            <person name="Jacobs-Sera D."/>
            <person name="Hatfull G.F."/>
        </authorList>
    </citation>
    <scope>NUCLEOTIDE SEQUENCE [LARGE SCALE GENOMIC DNA]</scope>
</reference>
<accession>A0A649VMA2</accession>
<keyword evidence="3" id="KW-1185">Reference proteome</keyword>
<protein>
    <submittedName>
        <fullName evidence="2">Uncharacterized protein</fullName>
    </submittedName>
</protein>